<dbReference type="EMBL" id="BMDX01000002">
    <property type="protein sequence ID" value="GGA67133.1"/>
    <property type="molecule type" value="Genomic_DNA"/>
</dbReference>
<evidence type="ECO:0000313" key="3">
    <source>
        <dbReference type="Proteomes" id="UP000619743"/>
    </source>
</evidence>
<dbReference type="AlphaFoldDB" id="A0A8J2U2I9"/>
<dbReference type="InterPro" id="IPR009027">
    <property type="entry name" value="Ribosomal_bL9/RNase_H1_N"/>
</dbReference>
<feature type="domain" description="Ribonuclease H1 N-terminal" evidence="1">
    <location>
        <begin position="16"/>
        <end position="58"/>
    </location>
</feature>
<dbReference type="InterPro" id="IPR037056">
    <property type="entry name" value="RNase_H1_N_sf"/>
</dbReference>
<dbReference type="Gene3D" id="3.40.970.10">
    <property type="entry name" value="Ribonuclease H1, N-terminal domain"/>
    <property type="match status" value="1"/>
</dbReference>
<name>A0A8J2U2I9_9GAMM</name>
<evidence type="ECO:0000259" key="1">
    <source>
        <dbReference type="Pfam" id="PF01693"/>
    </source>
</evidence>
<dbReference type="Pfam" id="PF01693">
    <property type="entry name" value="Cauli_VI"/>
    <property type="match status" value="1"/>
</dbReference>
<dbReference type="RefSeq" id="WP_087504452.1">
    <property type="nucleotide sequence ID" value="NZ_BMDX01000002.1"/>
</dbReference>
<dbReference type="SUPFAM" id="SSF55658">
    <property type="entry name" value="L9 N-domain-like"/>
    <property type="match status" value="1"/>
</dbReference>
<proteinExistence type="predicted"/>
<accession>A0A8J2U2I9</accession>
<reference evidence="3" key="1">
    <citation type="journal article" date="2019" name="Int. J. Syst. Evol. Microbiol.">
        <title>The Global Catalogue of Microorganisms (GCM) 10K type strain sequencing project: providing services to taxonomists for standard genome sequencing and annotation.</title>
        <authorList>
            <consortium name="The Broad Institute Genomics Platform"/>
            <consortium name="The Broad Institute Genome Sequencing Center for Infectious Disease"/>
            <person name="Wu L."/>
            <person name="Ma J."/>
        </authorList>
    </citation>
    <scope>NUCLEOTIDE SEQUENCE [LARGE SCALE GENOMIC DNA]</scope>
    <source>
        <strain evidence="3">CGMCC 1.10130</strain>
    </source>
</reference>
<comment type="caution">
    <text evidence="2">The sequence shown here is derived from an EMBL/GenBank/DDBJ whole genome shotgun (WGS) entry which is preliminary data.</text>
</comment>
<sequence>MQSKCTSYENNDHPKKWYVVFLGNKPGIYNSYRNVMKYITGYQMPSWKSYDTYEEAEDAFERYCEIRDVTSKKTYVWGAGLTPPRSLRTSD</sequence>
<protein>
    <recommendedName>
        <fullName evidence="1">Ribonuclease H1 N-terminal domain-containing protein</fullName>
    </recommendedName>
</protein>
<dbReference type="Proteomes" id="UP000619743">
    <property type="component" value="Unassembled WGS sequence"/>
</dbReference>
<dbReference type="OrthoDB" id="7845843at2"/>
<dbReference type="InterPro" id="IPR011320">
    <property type="entry name" value="RNase_H1_N"/>
</dbReference>
<keyword evidence="3" id="KW-1185">Reference proteome</keyword>
<organism evidence="2 3">
    <name type="scientific">Neiella marina</name>
    <dbReference type="NCBI Taxonomy" id="508461"/>
    <lineage>
        <taxon>Bacteria</taxon>
        <taxon>Pseudomonadati</taxon>
        <taxon>Pseudomonadota</taxon>
        <taxon>Gammaproteobacteria</taxon>
        <taxon>Alteromonadales</taxon>
        <taxon>Echinimonadaceae</taxon>
        <taxon>Neiella</taxon>
    </lineage>
</organism>
<gene>
    <name evidence="2" type="ORF">GCM10011369_05960</name>
</gene>
<evidence type="ECO:0000313" key="2">
    <source>
        <dbReference type="EMBL" id="GGA67133.1"/>
    </source>
</evidence>